<evidence type="ECO:0000313" key="2">
    <source>
        <dbReference type="EMBL" id="KZV03728.1"/>
    </source>
</evidence>
<dbReference type="Proteomes" id="UP000076882">
    <property type="component" value="Unassembled WGS sequence"/>
</dbReference>
<proteinExistence type="predicted"/>
<dbReference type="EMBL" id="LUXO01000024">
    <property type="protein sequence ID" value="KZV03728.1"/>
    <property type="molecule type" value="Genomic_DNA"/>
</dbReference>
<dbReference type="EMBL" id="LUXM01000012">
    <property type="protein sequence ID" value="KZU97769.1"/>
    <property type="molecule type" value="Genomic_DNA"/>
</dbReference>
<sequence length="49" mass="5121">MSIVGNSADSVQLAVCLELEELLLEPQAAKNSTDAPATTVTFAAVLKFI</sequence>
<evidence type="ECO:0000313" key="4">
    <source>
        <dbReference type="Proteomes" id="UP000076882"/>
    </source>
</evidence>
<gene>
    <name evidence="1" type="ORF">Lp19_0453</name>
    <name evidence="2" type="ORF">NAB2_1362</name>
</gene>
<dbReference type="AlphaFoldDB" id="A0A166EWF2"/>
<evidence type="ECO:0000313" key="1">
    <source>
        <dbReference type="EMBL" id="KZU97769.1"/>
    </source>
</evidence>
<evidence type="ECO:0000313" key="3">
    <source>
        <dbReference type="Proteomes" id="UP000076872"/>
    </source>
</evidence>
<protein>
    <submittedName>
        <fullName evidence="1">Uncharacterized protein</fullName>
    </submittedName>
</protein>
<organism evidence="1 4">
    <name type="scientific">Lactiplantibacillus plantarum</name>
    <name type="common">Lactobacillus plantarum</name>
    <dbReference type="NCBI Taxonomy" id="1590"/>
    <lineage>
        <taxon>Bacteria</taxon>
        <taxon>Bacillati</taxon>
        <taxon>Bacillota</taxon>
        <taxon>Bacilli</taxon>
        <taxon>Lactobacillales</taxon>
        <taxon>Lactobacillaceae</taxon>
        <taxon>Lactiplantibacillus</taxon>
    </lineage>
</organism>
<accession>A0A166EWF2</accession>
<comment type="caution">
    <text evidence="1">The sequence shown here is derived from an EMBL/GenBank/DDBJ whole genome shotgun (WGS) entry which is preliminary data.</text>
</comment>
<name>A0A166EWF2_LACPN</name>
<reference evidence="3 4" key="1">
    <citation type="submission" date="2016-03" db="EMBL/GenBank/DDBJ databases">
        <title>Comparative genomics of 54 Lactobacillus plantarum strains reveals genomic uncoupling from niche constraints.</title>
        <authorList>
            <person name="Martino M.E."/>
        </authorList>
    </citation>
    <scope>NUCLEOTIDE SEQUENCE [LARGE SCALE GENOMIC DNA]</scope>
    <source>
        <strain evidence="1 4">19.1</strain>
        <strain evidence="2 3">NAB2</strain>
    </source>
</reference>
<dbReference type="Proteomes" id="UP000076872">
    <property type="component" value="Unassembled WGS sequence"/>
</dbReference>